<name>A0A6P6RQX7_9EIME</name>
<feature type="binding site" evidence="9">
    <location>
        <position position="35"/>
    </location>
    <ligand>
        <name>ATP</name>
        <dbReference type="ChEBI" id="CHEBI:30616"/>
    </ligand>
</feature>
<keyword evidence="3" id="KW-0808">Transferase</keyword>
<dbReference type="GeneID" id="34622398"/>
<evidence type="ECO:0000256" key="5">
    <source>
        <dbReference type="ARBA" id="ARBA00022777"/>
    </source>
</evidence>
<dbReference type="InterPro" id="IPR000719">
    <property type="entry name" value="Prot_kinase_dom"/>
</dbReference>
<dbReference type="PROSITE" id="PS50011">
    <property type="entry name" value="PROTEIN_KINASE_DOM"/>
    <property type="match status" value="1"/>
</dbReference>
<dbReference type="GO" id="GO:0005524">
    <property type="term" value="F:ATP binding"/>
    <property type="evidence" value="ECO:0007669"/>
    <property type="project" value="UniProtKB-UniRule"/>
</dbReference>
<evidence type="ECO:0000256" key="6">
    <source>
        <dbReference type="ARBA" id="ARBA00022840"/>
    </source>
</evidence>
<keyword evidence="12" id="KW-1185">Reference proteome</keyword>
<dbReference type="Gene3D" id="3.30.200.20">
    <property type="entry name" value="Phosphorylase Kinase, domain 1"/>
    <property type="match status" value="1"/>
</dbReference>
<keyword evidence="6 9" id="KW-0067">ATP-binding</keyword>
<dbReference type="InterPro" id="IPR011009">
    <property type="entry name" value="Kinase-like_dom_sf"/>
</dbReference>
<protein>
    <recommendedName>
        <fullName evidence="1">non-specific serine/threonine protein kinase</fullName>
        <ecNumber evidence="1">2.7.11.1</ecNumber>
    </recommendedName>
</protein>
<dbReference type="OrthoDB" id="248923at2759"/>
<dbReference type="SMART" id="SM00220">
    <property type="entry name" value="S_TKc"/>
    <property type="match status" value="1"/>
</dbReference>
<dbReference type="InterPro" id="IPR008271">
    <property type="entry name" value="Ser/Thr_kinase_AS"/>
</dbReference>
<keyword evidence="5 13" id="KW-0418">Kinase</keyword>
<feature type="domain" description="Protein kinase" evidence="11">
    <location>
        <begin position="7"/>
        <end position="263"/>
    </location>
</feature>
<dbReference type="PIRSF" id="PIRSF000654">
    <property type="entry name" value="Integrin-linked_kinase"/>
    <property type="match status" value="1"/>
</dbReference>
<dbReference type="Pfam" id="PF00069">
    <property type="entry name" value="Pkinase"/>
    <property type="match status" value="1"/>
</dbReference>
<evidence type="ECO:0000256" key="10">
    <source>
        <dbReference type="RuleBase" id="RU000304"/>
    </source>
</evidence>
<evidence type="ECO:0000259" key="11">
    <source>
        <dbReference type="PROSITE" id="PS50011"/>
    </source>
</evidence>
<dbReference type="PANTHER" id="PTHR44899">
    <property type="entry name" value="CAMK FAMILY PROTEIN KINASE"/>
    <property type="match status" value="1"/>
</dbReference>
<evidence type="ECO:0000313" key="13">
    <source>
        <dbReference type="RefSeq" id="XP_026190198.1"/>
    </source>
</evidence>
<gene>
    <name evidence="13" type="primary">LOC34622398</name>
</gene>
<dbReference type="GO" id="GO:0004674">
    <property type="term" value="F:protein serine/threonine kinase activity"/>
    <property type="evidence" value="ECO:0007669"/>
    <property type="project" value="UniProtKB-KW"/>
</dbReference>
<dbReference type="PROSITE" id="PS00108">
    <property type="entry name" value="PROTEIN_KINASE_ST"/>
    <property type="match status" value="1"/>
</dbReference>
<organism evidence="12 13">
    <name type="scientific">Cyclospora cayetanensis</name>
    <dbReference type="NCBI Taxonomy" id="88456"/>
    <lineage>
        <taxon>Eukaryota</taxon>
        <taxon>Sar</taxon>
        <taxon>Alveolata</taxon>
        <taxon>Apicomplexa</taxon>
        <taxon>Conoidasida</taxon>
        <taxon>Coccidia</taxon>
        <taxon>Eucoccidiorida</taxon>
        <taxon>Eimeriorina</taxon>
        <taxon>Eimeriidae</taxon>
        <taxon>Cyclospora</taxon>
    </lineage>
</organism>
<proteinExistence type="inferred from homology"/>
<reference evidence="13" key="1">
    <citation type="submission" date="2025-08" db="UniProtKB">
        <authorList>
            <consortium name="RefSeq"/>
        </authorList>
    </citation>
    <scope>IDENTIFICATION</scope>
</reference>
<comment type="similarity">
    <text evidence="10">Belongs to the protein kinase superfamily.</text>
</comment>
<evidence type="ECO:0000256" key="1">
    <source>
        <dbReference type="ARBA" id="ARBA00012513"/>
    </source>
</evidence>
<evidence type="ECO:0000256" key="8">
    <source>
        <dbReference type="ARBA" id="ARBA00048679"/>
    </source>
</evidence>
<dbReference type="EC" id="2.7.11.1" evidence="1"/>
<sequence length="282" mass="31653">MSRRNHYELLKCIGEGAYGRAYLATDTNGNTVVAKVIDVGRVPQKERMACIDEVKLLAALDHPFIVRYLDSYVEGQSLHIVMSFCDGGDLAGLLRAREDQNAPLPEKQIIRWLAQLLMAVKYTHQNKIIHRDIKSQNIFIEKNNRLRLADFGISKALESTQAQAKTFIGTPYYLSPELCKGSPYGPSSDVWAVGCVAFEMATFRTPFHQAKNLADLCYRICNAEIPPIPSFYSSELNRIIGQMLIRCPTARASAAKILEMPMMQAAIREMLKESQIRSSGLH</sequence>
<evidence type="ECO:0000313" key="12">
    <source>
        <dbReference type="Proteomes" id="UP000515125"/>
    </source>
</evidence>
<dbReference type="CDD" id="cd08215">
    <property type="entry name" value="STKc_Nek"/>
    <property type="match status" value="1"/>
</dbReference>
<keyword evidence="2 10" id="KW-0723">Serine/threonine-protein kinase</keyword>
<evidence type="ECO:0000256" key="9">
    <source>
        <dbReference type="PROSITE-ProRule" id="PRU10141"/>
    </source>
</evidence>
<dbReference type="PANTHER" id="PTHR44899:SF3">
    <property type="entry name" value="SERINE_THREONINE-PROTEIN KINASE NEK1"/>
    <property type="match status" value="1"/>
</dbReference>
<dbReference type="InterPro" id="IPR017441">
    <property type="entry name" value="Protein_kinase_ATP_BS"/>
</dbReference>
<evidence type="ECO:0000256" key="3">
    <source>
        <dbReference type="ARBA" id="ARBA00022679"/>
    </source>
</evidence>
<comment type="catalytic activity">
    <reaction evidence="8">
        <text>L-seryl-[protein] + ATP = O-phospho-L-seryl-[protein] + ADP + H(+)</text>
        <dbReference type="Rhea" id="RHEA:17989"/>
        <dbReference type="Rhea" id="RHEA-COMP:9863"/>
        <dbReference type="Rhea" id="RHEA-COMP:11604"/>
        <dbReference type="ChEBI" id="CHEBI:15378"/>
        <dbReference type="ChEBI" id="CHEBI:29999"/>
        <dbReference type="ChEBI" id="CHEBI:30616"/>
        <dbReference type="ChEBI" id="CHEBI:83421"/>
        <dbReference type="ChEBI" id="CHEBI:456216"/>
        <dbReference type="EC" id="2.7.11.1"/>
    </reaction>
</comment>
<accession>A0A6P6RQX7</accession>
<dbReference type="PROSITE" id="PS00107">
    <property type="entry name" value="PROTEIN_KINASE_ATP"/>
    <property type="match status" value="1"/>
</dbReference>
<keyword evidence="4 9" id="KW-0547">Nucleotide-binding</keyword>
<dbReference type="SUPFAM" id="SSF56112">
    <property type="entry name" value="Protein kinase-like (PK-like)"/>
    <property type="match status" value="1"/>
</dbReference>
<comment type="catalytic activity">
    <reaction evidence="7">
        <text>L-threonyl-[protein] + ATP = O-phospho-L-threonyl-[protein] + ADP + H(+)</text>
        <dbReference type="Rhea" id="RHEA:46608"/>
        <dbReference type="Rhea" id="RHEA-COMP:11060"/>
        <dbReference type="Rhea" id="RHEA-COMP:11605"/>
        <dbReference type="ChEBI" id="CHEBI:15378"/>
        <dbReference type="ChEBI" id="CHEBI:30013"/>
        <dbReference type="ChEBI" id="CHEBI:30616"/>
        <dbReference type="ChEBI" id="CHEBI:61977"/>
        <dbReference type="ChEBI" id="CHEBI:456216"/>
        <dbReference type="EC" id="2.7.11.1"/>
    </reaction>
</comment>
<dbReference type="Proteomes" id="UP000515125">
    <property type="component" value="Unplaced"/>
</dbReference>
<dbReference type="AlphaFoldDB" id="A0A6P6RQX7"/>
<evidence type="ECO:0000256" key="2">
    <source>
        <dbReference type="ARBA" id="ARBA00022527"/>
    </source>
</evidence>
<evidence type="ECO:0000256" key="7">
    <source>
        <dbReference type="ARBA" id="ARBA00047899"/>
    </source>
</evidence>
<evidence type="ECO:0000256" key="4">
    <source>
        <dbReference type="ARBA" id="ARBA00022741"/>
    </source>
</evidence>
<dbReference type="RefSeq" id="XP_026190198.1">
    <property type="nucleotide sequence ID" value="XM_026334413.1"/>
</dbReference>
<dbReference type="Gene3D" id="1.10.510.10">
    <property type="entry name" value="Transferase(Phosphotransferase) domain 1"/>
    <property type="match status" value="1"/>
</dbReference>
<dbReference type="InterPro" id="IPR051131">
    <property type="entry name" value="NEK_Ser/Thr_kinase_NIMA"/>
</dbReference>